<proteinExistence type="predicted"/>
<dbReference type="AlphaFoldDB" id="A0A5B7IMM6"/>
<comment type="caution">
    <text evidence="1">The sequence shown here is derived from an EMBL/GenBank/DDBJ whole genome shotgun (WGS) entry which is preliminary data.</text>
</comment>
<reference evidence="1 2" key="1">
    <citation type="submission" date="2019-05" db="EMBL/GenBank/DDBJ databases">
        <title>Another draft genome of Portunus trituberculatus and its Hox gene families provides insights of decapod evolution.</title>
        <authorList>
            <person name="Jeong J.-H."/>
            <person name="Song I."/>
            <person name="Kim S."/>
            <person name="Choi T."/>
            <person name="Kim D."/>
            <person name="Ryu S."/>
            <person name="Kim W."/>
        </authorList>
    </citation>
    <scope>NUCLEOTIDE SEQUENCE [LARGE SCALE GENOMIC DNA]</scope>
    <source>
        <tissue evidence="1">Muscle</tissue>
    </source>
</reference>
<accession>A0A5B7IMM6</accession>
<name>A0A5B7IMM6_PORTR</name>
<protein>
    <submittedName>
        <fullName evidence="1">Uncharacterized protein</fullName>
    </submittedName>
</protein>
<organism evidence="1 2">
    <name type="scientific">Portunus trituberculatus</name>
    <name type="common">Swimming crab</name>
    <name type="synonym">Neptunus trituberculatus</name>
    <dbReference type="NCBI Taxonomy" id="210409"/>
    <lineage>
        <taxon>Eukaryota</taxon>
        <taxon>Metazoa</taxon>
        <taxon>Ecdysozoa</taxon>
        <taxon>Arthropoda</taxon>
        <taxon>Crustacea</taxon>
        <taxon>Multicrustacea</taxon>
        <taxon>Malacostraca</taxon>
        <taxon>Eumalacostraca</taxon>
        <taxon>Eucarida</taxon>
        <taxon>Decapoda</taxon>
        <taxon>Pleocyemata</taxon>
        <taxon>Brachyura</taxon>
        <taxon>Eubrachyura</taxon>
        <taxon>Portunoidea</taxon>
        <taxon>Portunidae</taxon>
        <taxon>Portuninae</taxon>
        <taxon>Portunus</taxon>
    </lineage>
</organism>
<evidence type="ECO:0000313" key="1">
    <source>
        <dbReference type="EMBL" id="MPC82967.1"/>
    </source>
</evidence>
<evidence type="ECO:0000313" key="2">
    <source>
        <dbReference type="Proteomes" id="UP000324222"/>
    </source>
</evidence>
<dbReference type="Proteomes" id="UP000324222">
    <property type="component" value="Unassembled WGS sequence"/>
</dbReference>
<keyword evidence="2" id="KW-1185">Reference proteome</keyword>
<sequence length="61" mass="6701">MRKPVMGYLEATQLLAFSTPSSEAVARETLHFLIHAAPPSADGRLLYPRIHPPSLSFLPSL</sequence>
<dbReference type="EMBL" id="VSRR010061172">
    <property type="protein sequence ID" value="MPC82967.1"/>
    <property type="molecule type" value="Genomic_DNA"/>
</dbReference>
<gene>
    <name evidence="1" type="ORF">E2C01_077656</name>
</gene>